<protein>
    <submittedName>
        <fullName evidence="2">Uncharacterized protein</fullName>
    </submittedName>
</protein>
<feature type="transmembrane region" description="Helical" evidence="1">
    <location>
        <begin position="217"/>
        <end position="238"/>
    </location>
</feature>
<keyword evidence="1" id="KW-0812">Transmembrane</keyword>
<organism evidence="2 3">
    <name type="scientific">Chengkuizengella marina</name>
    <dbReference type="NCBI Taxonomy" id="2507566"/>
    <lineage>
        <taxon>Bacteria</taxon>
        <taxon>Bacillati</taxon>
        <taxon>Bacillota</taxon>
        <taxon>Bacilli</taxon>
        <taxon>Bacillales</taxon>
        <taxon>Paenibacillaceae</taxon>
        <taxon>Chengkuizengella</taxon>
    </lineage>
</organism>
<dbReference type="EMBL" id="SIJB01000004">
    <property type="protein sequence ID" value="NBI27498.1"/>
    <property type="molecule type" value="Genomic_DNA"/>
</dbReference>
<keyword evidence="3" id="KW-1185">Reference proteome</keyword>
<accession>A0A6N9Q1K0</accession>
<sequence>MKTRYVFLIGLLLITISINPIFLMLREMYIDNDINRTYVIKHADNVQGFPTIIQTNELIINNHHIKLIEENTGRLAPLTPWDIDEHVEAGEIIKLQIELNGKLITDSSEIWLSNRNRGSRYFSWIDILTVKNLKSNEIKTAIVQRLTDNNEKMEDRQWRIIHVNEKGEWREEVFGYQDRSEYKLGVKLVNFSNTALMSMGYYSDILKGWPTIFFPIIYPWISSAVGILLIFMSMLMNISRKYLYK</sequence>
<comment type="caution">
    <text evidence="2">The sequence shown here is derived from an EMBL/GenBank/DDBJ whole genome shotgun (WGS) entry which is preliminary data.</text>
</comment>
<evidence type="ECO:0000313" key="2">
    <source>
        <dbReference type="EMBL" id="NBI27498.1"/>
    </source>
</evidence>
<dbReference type="Proteomes" id="UP000448943">
    <property type="component" value="Unassembled WGS sequence"/>
</dbReference>
<dbReference type="RefSeq" id="WP_160643512.1">
    <property type="nucleotide sequence ID" value="NZ_SIJB01000004.1"/>
</dbReference>
<keyword evidence="1" id="KW-0472">Membrane</keyword>
<name>A0A6N9Q1K0_9BACL</name>
<gene>
    <name evidence="2" type="ORF">ERL59_00760</name>
</gene>
<dbReference type="AlphaFoldDB" id="A0A6N9Q1K0"/>
<evidence type="ECO:0000256" key="1">
    <source>
        <dbReference type="SAM" id="Phobius"/>
    </source>
</evidence>
<feature type="transmembrane region" description="Helical" evidence="1">
    <location>
        <begin position="6"/>
        <end position="25"/>
    </location>
</feature>
<dbReference type="OrthoDB" id="2595157at2"/>
<keyword evidence="1" id="KW-1133">Transmembrane helix</keyword>
<evidence type="ECO:0000313" key="3">
    <source>
        <dbReference type="Proteomes" id="UP000448943"/>
    </source>
</evidence>
<proteinExistence type="predicted"/>
<reference evidence="2 3" key="1">
    <citation type="submission" date="2019-01" db="EMBL/GenBank/DDBJ databases">
        <title>Chengkuizengella sp. nov., isolated from deep-sea sediment of East Pacific Ocean.</title>
        <authorList>
            <person name="Yang J."/>
            <person name="Lai Q."/>
            <person name="Shao Z."/>
        </authorList>
    </citation>
    <scope>NUCLEOTIDE SEQUENCE [LARGE SCALE GENOMIC DNA]</scope>
    <source>
        <strain evidence="2 3">YPA3-1-1</strain>
    </source>
</reference>